<dbReference type="Proteomes" id="UP000281261">
    <property type="component" value="Unassembled WGS sequence"/>
</dbReference>
<dbReference type="EMBL" id="QMNG01000099">
    <property type="protein sequence ID" value="RLC35965.1"/>
    <property type="molecule type" value="Genomic_DNA"/>
</dbReference>
<sequence>MSEEKLPVHDTIKVIDYQTIYKTSKWWCAVVLANMFGHDKVLIYLWQNRNGQWKRKQKFTVNFEHDWQLIKQAVDNFLLRVREVSDANNR</sequence>
<name>A0A420ZB56_UNCK3</name>
<organism evidence="1 2">
    <name type="scientific">candidate division Kazan bacterium</name>
    <dbReference type="NCBI Taxonomy" id="2202143"/>
    <lineage>
        <taxon>Bacteria</taxon>
        <taxon>Bacteria division Kazan-3B-28</taxon>
    </lineage>
</organism>
<proteinExistence type="predicted"/>
<accession>A0A420ZB56</accession>
<dbReference type="AlphaFoldDB" id="A0A420ZB56"/>
<evidence type="ECO:0000313" key="2">
    <source>
        <dbReference type="Proteomes" id="UP000281261"/>
    </source>
</evidence>
<evidence type="ECO:0000313" key="1">
    <source>
        <dbReference type="EMBL" id="RLC35965.1"/>
    </source>
</evidence>
<reference evidence="1 2" key="1">
    <citation type="submission" date="2018-06" db="EMBL/GenBank/DDBJ databases">
        <title>Extensive metabolic versatility and redundancy in microbially diverse, dynamic hydrothermal sediments.</title>
        <authorList>
            <person name="Dombrowski N."/>
            <person name="Teske A."/>
            <person name="Baker B.J."/>
        </authorList>
    </citation>
    <scope>NUCLEOTIDE SEQUENCE [LARGE SCALE GENOMIC DNA]</scope>
    <source>
        <strain evidence="1">B79_G16</strain>
    </source>
</reference>
<comment type="caution">
    <text evidence="1">The sequence shown here is derived from an EMBL/GenBank/DDBJ whole genome shotgun (WGS) entry which is preliminary data.</text>
</comment>
<protein>
    <submittedName>
        <fullName evidence="1">Uncharacterized protein</fullName>
    </submittedName>
</protein>
<gene>
    <name evidence="1" type="ORF">DRH29_05440</name>
</gene>